<dbReference type="OrthoDB" id="202840at2759"/>
<dbReference type="InterPro" id="IPR004045">
    <property type="entry name" value="Glutathione_S-Trfase_N"/>
</dbReference>
<protein>
    <recommendedName>
        <fullName evidence="5">Glutathione S-transferase</fullName>
    </recommendedName>
</protein>
<dbReference type="PROSITE" id="PS50405">
    <property type="entry name" value="GST_CTER"/>
    <property type="match status" value="1"/>
</dbReference>
<dbReference type="InterPro" id="IPR036282">
    <property type="entry name" value="Glutathione-S-Trfase_C_sf"/>
</dbReference>
<organism evidence="3 4">
    <name type="scientific">Mortierella isabellina</name>
    <name type="common">Filamentous fungus</name>
    <name type="synonym">Umbelopsis isabellina</name>
    <dbReference type="NCBI Taxonomy" id="91625"/>
    <lineage>
        <taxon>Eukaryota</taxon>
        <taxon>Fungi</taxon>
        <taxon>Fungi incertae sedis</taxon>
        <taxon>Mucoromycota</taxon>
        <taxon>Mucoromycotina</taxon>
        <taxon>Umbelopsidomycetes</taxon>
        <taxon>Umbelopsidales</taxon>
        <taxon>Umbelopsidaceae</taxon>
        <taxon>Umbelopsis</taxon>
    </lineage>
</organism>
<evidence type="ECO:0000259" key="1">
    <source>
        <dbReference type="PROSITE" id="PS50404"/>
    </source>
</evidence>
<dbReference type="Pfam" id="PF16865">
    <property type="entry name" value="GST_C_5"/>
    <property type="match status" value="1"/>
</dbReference>
<sequence>MPPSAKLTFYTAIVCPYAQRAAIALKEVGAEYEKVEIDLQNKPSWYKDINPETKVPALTVDKTSIAESLVLVELIHDLFPEKKKRPKLLTLTDCLCRLLPDDAVKRAQIRFFVEFWATKVSSSQFKLLQTRNNKEARQATYSEINNALKRINELLLEQASEGPYFLGSEYSIADINVAPFVYRFQLLVNTFLKDEGELQYNEYPRLKQFIEGVVERDSFKATIAPNELLESSFNKFIARIEAAAKN</sequence>
<dbReference type="SFLD" id="SFLDS00019">
    <property type="entry name" value="Glutathione_Transferase_(cytos"/>
    <property type="match status" value="1"/>
</dbReference>
<dbReference type="InterPro" id="IPR010987">
    <property type="entry name" value="Glutathione-S-Trfase_C-like"/>
</dbReference>
<comment type="caution">
    <text evidence="3">The sequence shown here is derived from an EMBL/GenBank/DDBJ whole genome shotgun (WGS) entry which is preliminary data.</text>
</comment>
<dbReference type="GO" id="GO:0005737">
    <property type="term" value="C:cytoplasm"/>
    <property type="evidence" value="ECO:0007669"/>
    <property type="project" value="TreeGrafter"/>
</dbReference>
<feature type="domain" description="GST C-terminal" evidence="2">
    <location>
        <begin position="102"/>
        <end position="233"/>
    </location>
</feature>
<dbReference type="CDD" id="cd00570">
    <property type="entry name" value="GST_N_family"/>
    <property type="match status" value="1"/>
</dbReference>
<evidence type="ECO:0000313" key="3">
    <source>
        <dbReference type="EMBL" id="KAG2172023.1"/>
    </source>
</evidence>
<dbReference type="PROSITE" id="PS50404">
    <property type="entry name" value="GST_NTER"/>
    <property type="match status" value="1"/>
</dbReference>
<feature type="domain" description="GST N-terminal" evidence="1">
    <location>
        <begin position="5"/>
        <end position="83"/>
    </location>
</feature>
<dbReference type="PANTHER" id="PTHR43968:SF6">
    <property type="entry name" value="GLUTATHIONE S-TRANSFERASE OMEGA"/>
    <property type="match status" value="1"/>
</dbReference>
<evidence type="ECO:0008006" key="5">
    <source>
        <dbReference type="Google" id="ProtNLM"/>
    </source>
</evidence>
<dbReference type="Pfam" id="PF13417">
    <property type="entry name" value="GST_N_3"/>
    <property type="match status" value="1"/>
</dbReference>
<dbReference type="PROSITE" id="PS51354">
    <property type="entry name" value="GLUTAREDOXIN_2"/>
    <property type="match status" value="1"/>
</dbReference>
<dbReference type="InterPro" id="IPR036249">
    <property type="entry name" value="Thioredoxin-like_sf"/>
</dbReference>
<proteinExistence type="predicted"/>
<reference evidence="3" key="1">
    <citation type="submission" date="2020-12" db="EMBL/GenBank/DDBJ databases">
        <title>Metabolic potential, ecology and presence of endohyphal bacteria is reflected in genomic diversity of Mucoromycotina.</title>
        <authorList>
            <person name="Muszewska A."/>
            <person name="Okrasinska A."/>
            <person name="Steczkiewicz K."/>
            <person name="Drgas O."/>
            <person name="Orlowska M."/>
            <person name="Perlinska-Lenart U."/>
            <person name="Aleksandrzak-Piekarczyk T."/>
            <person name="Szatraj K."/>
            <person name="Zielenkiewicz U."/>
            <person name="Pilsyk S."/>
            <person name="Malc E."/>
            <person name="Mieczkowski P."/>
            <person name="Kruszewska J.S."/>
            <person name="Biernat P."/>
            <person name="Pawlowska J."/>
        </authorList>
    </citation>
    <scope>NUCLEOTIDE SEQUENCE</scope>
    <source>
        <strain evidence="3">WA0000067209</strain>
    </source>
</reference>
<evidence type="ECO:0000259" key="2">
    <source>
        <dbReference type="PROSITE" id="PS50405"/>
    </source>
</evidence>
<dbReference type="AlphaFoldDB" id="A0A8H7PDR5"/>
<gene>
    <name evidence="3" type="ORF">INT43_001500</name>
</gene>
<name>A0A8H7PDR5_MORIS</name>
<dbReference type="SUPFAM" id="SSF47616">
    <property type="entry name" value="GST C-terminal domain-like"/>
    <property type="match status" value="1"/>
</dbReference>
<keyword evidence="4" id="KW-1185">Reference proteome</keyword>
<dbReference type="SFLD" id="SFLDG00358">
    <property type="entry name" value="Main_(cytGST)"/>
    <property type="match status" value="1"/>
</dbReference>
<dbReference type="PANTHER" id="PTHR43968">
    <property type="match status" value="1"/>
</dbReference>
<dbReference type="InterPro" id="IPR040079">
    <property type="entry name" value="Glutathione_S-Trfase"/>
</dbReference>
<dbReference type="Gene3D" id="3.40.30.10">
    <property type="entry name" value="Glutaredoxin"/>
    <property type="match status" value="1"/>
</dbReference>
<dbReference type="CDD" id="cd00299">
    <property type="entry name" value="GST_C_family"/>
    <property type="match status" value="1"/>
</dbReference>
<dbReference type="EMBL" id="JAEPQZ010000018">
    <property type="protein sequence ID" value="KAG2172023.1"/>
    <property type="molecule type" value="Genomic_DNA"/>
</dbReference>
<dbReference type="InterPro" id="IPR050983">
    <property type="entry name" value="GST_Omega/HSP26"/>
</dbReference>
<dbReference type="InterPro" id="IPR041695">
    <property type="entry name" value="GST_C_5"/>
</dbReference>
<dbReference type="SUPFAM" id="SSF52833">
    <property type="entry name" value="Thioredoxin-like"/>
    <property type="match status" value="1"/>
</dbReference>
<dbReference type="Gene3D" id="1.20.1050.10">
    <property type="match status" value="1"/>
</dbReference>
<dbReference type="Proteomes" id="UP000654370">
    <property type="component" value="Unassembled WGS sequence"/>
</dbReference>
<evidence type="ECO:0000313" key="4">
    <source>
        <dbReference type="Proteomes" id="UP000654370"/>
    </source>
</evidence>
<accession>A0A8H7PDR5</accession>